<reference evidence="2" key="1">
    <citation type="journal article" date="2019" name="Int. J. Syst. Evol. Microbiol.">
        <title>The Global Catalogue of Microorganisms (GCM) 10K type strain sequencing project: providing services to taxonomists for standard genome sequencing and annotation.</title>
        <authorList>
            <consortium name="The Broad Institute Genomics Platform"/>
            <consortium name="The Broad Institute Genome Sequencing Center for Infectious Disease"/>
            <person name="Wu L."/>
            <person name="Ma J."/>
        </authorList>
    </citation>
    <scope>NUCLEOTIDE SEQUENCE [LARGE SCALE GENOMIC DNA]</scope>
    <source>
        <strain evidence="2">KCTC 42805</strain>
    </source>
</reference>
<protein>
    <recommendedName>
        <fullName evidence="3">Lipocalin-like domain-containing protein</fullName>
    </recommendedName>
</protein>
<sequence length="165" mass="18687">MKKHLAHYIGFLSLIGLVINCKDSRPEFSPGAGDRRIVGTWQLVERRFIKDSSYSITVDTIKTTRDTSFYSLKRYSPAQPQTLSFGADGNLVAAGTEMTYYNSIRHFRVDSSFYGLSLSLYISTNGANVPFRQGVAFRQDTLVLLPQCYQDSCNQGYYLKLVRAR</sequence>
<evidence type="ECO:0000313" key="1">
    <source>
        <dbReference type="EMBL" id="MFD2572362.1"/>
    </source>
</evidence>
<evidence type="ECO:0008006" key="3">
    <source>
        <dbReference type="Google" id="ProtNLM"/>
    </source>
</evidence>
<keyword evidence="2" id="KW-1185">Reference proteome</keyword>
<gene>
    <name evidence="1" type="ORF">ACFSUS_17110</name>
</gene>
<name>A0ABW5M9L1_9BACT</name>
<evidence type="ECO:0000313" key="2">
    <source>
        <dbReference type="Proteomes" id="UP001597469"/>
    </source>
</evidence>
<dbReference type="Proteomes" id="UP001597469">
    <property type="component" value="Unassembled WGS sequence"/>
</dbReference>
<dbReference type="RefSeq" id="WP_381524680.1">
    <property type="nucleotide sequence ID" value="NZ_JBHULN010000010.1"/>
</dbReference>
<accession>A0ABW5M9L1</accession>
<proteinExistence type="predicted"/>
<organism evidence="1 2">
    <name type="scientific">Spirosoma soli</name>
    <dbReference type="NCBI Taxonomy" id="1770529"/>
    <lineage>
        <taxon>Bacteria</taxon>
        <taxon>Pseudomonadati</taxon>
        <taxon>Bacteroidota</taxon>
        <taxon>Cytophagia</taxon>
        <taxon>Cytophagales</taxon>
        <taxon>Cytophagaceae</taxon>
        <taxon>Spirosoma</taxon>
    </lineage>
</organism>
<dbReference type="EMBL" id="JBHULN010000010">
    <property type="protein sequence ID" value="MFD2572362.1"/>
    <property type="molecule type" value="Genomic_DNA"/>
</dbReference>
<comment type="caution">
    <text evidence="1">The sequence shown here is derived from an EMBL/GenBank/DDBJ whole genome shotgun (WGS) entry which is preliminary data.</text>
</comment>